<sequence>MWLEALGPVAKMTRRVCLLHFGESALRHDADTRRAMKRIRLWPDAVLQPSASPAEVERGVTNPVTPIRHVGHEEITGADDDQQLFGHMGPDFSCSMWLELQRF</sequence>
<protein>
    <submittedName>
        <fullName evidence="1">Uncharacterized protein</fullName>
    </submittedName>
</protein>
<proteinExistence type="predicted"/>
<gene>
    <name evidence="1" type="ORF">HPB50_024246</name>
</gene>
<organism evidence="1 2">
    <name type="scientific">Hyalomma asiaticum</name>
    <name type="common">Tick</name>
    <dbReference type="NCBI Taxonomy" id="266040"/>
    <lineage>
        <taxon>Eukaryota</taxon>
        <taxon>Metazoa</taxon>
        <taxon>Ecdysozoa</taxon>
        <taxon>Arthropoda</taxon>
        <taxon>Chelicerata</taxon>
        <taxon>Arachnida</taxon>
        <taxon>Acari</taxon>
        <taxon>Parasitiformes</taxon>
        <taxon>Ixodida</taxon>
        <taxon>Ixodoidea</taxon>
        <taxon>Ixodidae</taxon>
        <taxon>Hyalomminae</taxon>
        <taxon>Hyalomma</taxon>
    </lineage>
</organism>
<name>A0ACB7TN38_HYAAI</name>
<comment type="caution">
    <text evidence="1">The sequence shown here is derived from an EMBL/GenBank/DDBJ whole genome shotgun (WGS) entry which is preliminary data.</text>
</comment>
<reference evidence="1" key="1">
    <citation type="submission" date="2020-05" db="EMBL/GenBank/DDBJ databases">
        <title>Large-scale comparative analyses of tick genomes elucidate their genetic diversity and vector capacities.</title>
        <authorList>
            <person name="Jia N."/>
            <person name="Wang J."/>
            <person name="Shi W."/>
            <person name="Du L."/>
            <person name="Sun Y."/>
            <person name="Zhan W."/>
            <person name="Jiang J."/>
            <person name="Wang Q."/>
            <person name="Zhang B."/>
            <person name="Ji P."/>
            <person name="Sakyi L.B."/>
            <person name="Cui X."/>
            <person name="Yuan T."/>
            <person name="Jiang B."/>
            <person name="Yang W."/>
            <person name="Lam T.T.-Y."/>
            <person name="Chang Q."/>
            <person name="Ding S."/>
            <person name="Wang X."/>
            <person name="Zhu J."/>
            <person name="Ruan X."/>
            <person name="Zhao L."/>
            <person name="Wei J."/>
            <person name="Que T."/>
            <person name="Du C."/>
            <person name="Cheng J."/>
            <person name="Dai P."/>
            <person name="Han X."/>
            <person name="Huang E."/>
            <person name="Gao Y."/>
            <person name="Liu J."/>
            <person name="Shao H."/>
            <person name="Ye R."/>
            <person name="Li L."/>
            <person name="Wei W."/>
            <person name="Wang X."/>
            <person name="Wang C."/>
            <person name="Yang T."/>
            <person name="Huo Q."/>
            <person name="Li W."/>
            <person name="Guo W."/>
            <person name="Chen H."/>
            <person name="Zhou L."/>
            <person name="Ni X."/>
            <person name="Tian J."/>
            <person name="Zhou Y."/>
            <person name="Sheng Y."/>
            <person name="Liu T."/>
            <person name="Pan Y."/>
            <person name="Xia L."/>
            <person name="Li J."/>
            <person name="Zhao F."/>
            <person name="Cao W."/>
        </authorList>
    </citation>
    <scope>NUCLEOTIDE SEQUENCE</scope>
    <source>
        <strain evidence="1">Hyas-2018</strain>
    </source>
</reference>
<evidence type="ECO:0000313" key="1">
    <source>
        <dbReference type="EMBL" id="KAH6948413.1"/>
    </source>
</evidence>
<evidence type="ECO:0000313" key="2">
    <source>
        <dbReference type="Proteomes" id="UP000821845"/>
    </source>
</evidence>
<dbReference type="EMBL" id="CM023481">
    <property type="protein sequence ID" value="KAH6948413.1"/>
    <property type="molecule type" value="Genomic_DNA"/>
</dbReference>
<dbReference type="Proteomes" id="UP000821845">
    <property type="component" value="Chromosome 1"/>
</dbReference>
<keyword evidence="2" id="KW-1185">Reference proteome</keyword>
<accession>A0ACB7TN38</accession>